<dbReference type="PROSITE" id="PS00571">
    <property type="entry name" value="AMIDASES"/>
    <property type="match status" value="1"/>
</dbReference>
<evidence type="ECO:0000313" key="3">
    <source>
        <dbReference type="EMBL" id="BBL79179.1"/>
    </source>
</evidence>
<feature type="domain" description="Amidase" evidence="2">
    <location>
        <begin position="80"/>
        <end position="491"/>
    </location>
</feature>
<dbReference type="InterPro" id="IPR000120">
    <property type="entry name" value="Amidase"/>
</dbReference>
<organism evidence="3 4">
    <name type="scientific">Rubrobacter xylanophilus</name>
    <dbReference type="NCBI Taxonomy" id="49319"/>
    <lineage>
        <taxon>Bacteria</taxon>
        <taxon>Bacillati</taxon>
        <taxon>Actinomycetota</taxon>
        <taxon>Rubrobacteria</taxon>
        <taxon>Rubrobacterales</taxon>
        <taxon>Rubrobacteraceae</taxon>
        <taxon>Rubrobacter</taxon>
    </lineage>
</organism>
<dbReference type="PANTHER" id="PTHR11895">
    <property type="entry name" value="TRANSAMIDASE"/>
    <property type="match status" value="1"/>
</dbReference>
<dbReference type="InterPro" id="IPR023631">
    <property type="entry name" value="Amidase_dom"/>
</dbReference>
<reference evidence="3" key="1">
    <citation type="journal article" date="2019" name="Microbiol. Resour. Announc.">
        <title>Complete Genome Sequence of Rubrobacter xylanophilus Strain AA3-22, Isolated from Arima Onsen in Japan.</title>
        <authorList>
            <person name="Tomariguchi N."/>
            <person name="Miyazaki K."/>
        </authorList>
    </citation>
    <scope>NUCLEOTIDE SEQUENCE [LARGE SCALE GENOMIC DNA]</scope>
    <source>
        <strain evidence="3">AA3-22</strain>
    </source>
</reference>
<dbReference type="RefSeq" id="WP_143527221.1">
    <property type="nucleotide sequence ID" value="NZ_AP019791.1"/>
</dbReference>
<dbReference type="PANTHER" id="PTHR11895:SF170">
    <property type="entry name" value="AMIDASE"/>
    <property type="match status" value="1"/>
</dbReference>
<keyword evidence="4" id="KW-1185">Reference proteome</keyword>
<dbReference type="NCBIfam" id="NF005565">
    <property type="entry name" value="PRK07235.1"/>
    <property type="match status" value="1"/>
</dbReference>
<name>A0A510HGV9_9ACTN</name>
<dbReference type="Gene3D" id="1.10.20.60">
    <property type="entry name" value="Glu-tRNAGln amidotransferase C subunit, N-terminal domain"/>
    <property type="match status" value="1"/>
</dbReference>
<evidence type="ECO:0000259" key="2">
    <source>
        <dbReference type="Pfam" id="PF01425"/>
    </source>
</evidence>
<proteinExistence type="predicted"/>
<dbReference type="Gene3D" id="3.90.1300.10">
    <property type="entry name" value="Amidase signature (AS) domain"/>
    <property type="match status" value="1"/>
</dbReference>
<dbReference type="OrthoDB" id="182039at2"/>
<dbReference type="InterPro" id="IPR036928">
    <property type="entry name" value="AS_sf"/>
</dbReference>
<sequence>MVRVPDPGRLVELARSAFGLRLTEEEARSFAGLMEASIASYRRLDRLAEPSLPVKYPRTGGYRPGPEENPLNAWYYKCSIKGAGEGPLAGKRIAIKDNVAVAGVPMMNGSSVLEGYVPAFDATIVTRILDAGGEISGKAVCEHLCFSGGSHTSDTGPVLNPHDQTRSAGGSSSGSAALVAAGEVEMAIGGDQGGSIRIPSCWCGTYGLKPTHGLVPYTGVFPIELTLDHVGPIAASVSDVALLLSAIAGEDGLDPRQRDVRVGDYPGALEGGVGGMRIGVVREGFGLPGLSEEDVDETVRKAAETFRELAVEVEEISIPLHRDGIHIWNAIAIEGATELMVRGNGMGTNWEGHYSTSLLDAYWRGRTALPGELSETVKLTMLTGQYMREAYGGRYYARAQNLARTLRAAYDAALEEVDLLLMPTLPMKATPIPAPDAPREEVVARALEMIPNTAPFDVSGHPAMNVPCGASEGLPVGMMLVGKKWAEETVLRAAHAFEQTGSYRVPSAPG</sequence>
<protein>
    <submittedName>
        <fullName evidence="3">Amidase</fullName>
    </submittedName>
</protein>
<accession>A0A510HGV9</accession>
<gene>
    <name evidence="3" type="ORF">RxyAA322_10330</name>
</gene>
<dbReference type="AlphaFoldDB" id="A0A510HGV9"/>
<evidence type="ECO:0000256" key="1">
    <source>
        <dbReference type="SAM" id="MobiDB-lite"/>
    </source>
</evidence>
<dbReference type="GO" id="GO:0003824">
    <property type="term" value="F:catalytic activity"/>
    <property type="evidence" value="ECO:0007669"/>
    <property type="project" value="InterPro"/>
</dbReference>
<feature type="region of interest" description="Disordered" evidence="1">
    <location>
        <begin position="152"/>
        <end position="174"/>
    </location>
</feature>
<dbReference type="Pfam" id="PF01425">
    <property type="entry name" value="Amidase"/>
    <property type="match status" value="1"/>
</dbReference>
<dbReference type="InterPro" id="IPR020556">
    <property type="entry name" value="Amidase_CS"/>
</dbReference>
<dbReference type="EMBL" id="AP019791">
    <property type="protein sequence ID" value="BBL79179.1"/>
    <property type="molecule type" value="Genomic_DNA"/>
</dbReference>
<evidence type="ECO:0000313" key="4">
    <source>
        <dbReference type="Proteomes" id="UP000318065"/>
    </source>
</evidence>
<dbReference type="SUPFAM" id="SSF75304">
    <property type="entry name" value="Amidase signature (AS) enzymes"/>
    <property type="match status" value="1"/>
</dbReference>
<dbReference type="Proteomes" id="UP000318065">
    <property type="component" value="Chromosome"/>
</dbReference>